<reference evidence="7 8" key="1">
    <citation type="journal article" date="2014" name="PLoS Genet.">
        <title>Phylogenetically driven sequencing of extremely halophilic archaea reveals strategies for static and dynamic osmo-response.</title>
        <authorList>
            <person name="Becker E.A."/>
            <person name="Seitzer P.M."/>
            <person name="Tritt A."/>
            <person name="Larsen D."/>
            <person name="Krusor M."/>
            <person name="Yao A.I."/>
            <person name="Wu D."/>
            <person name="Madern D."/>
            <person name="Eisen J.A."/>
            <person name="Darling A.E."/>
            <person name="Facciotti M.T."/>
        </authorList>
    </citation>
    <scope>NUCLEOTIDE SEQUENCE [LARGE SCALE GENOMIC DNA]</scope>
    <source>
        <strain evidence="7 8">DSM 5350</strain>
    </source>
</reference>
<evidence type="ECO:0000313" key="8">
    <source>
        <dbReference type="Proteomes" id="UP000011669"/>
    </source>
</evidence>
<feature type="domain" description="Tyr recombinase" evidence="5">
    <location>
        <begin position="122"/>
        <end position="343"/>
    </location>
</feature>
<evidence type="ECO:0000259" key="5">
    <source>
        <dbReference type="PROSITE" id="PS51898"/>
    </source>
</evidence>
<evidence type="ECO:0000259" key="6">
    <source>
        <dbReference type="PROSITE" id="PS51900"/>
    </source>
</evidence>
<dbReference type="InterPro" id="IPR013762">
    <property type="entry name" value="Integrase-like_cat_sf"/>
</dbReference>
<keyword evidence="1" id="KW-0229">DNA integration</keyword>
<dbReference type="EMBL" id="AOMD01000021">
    <property type="protein sequence ID" value="EMA44829.1"/>
    <property type="molecule type" value="Genomic_DNA"/>
</dbReference>
<dbReference type="PROSITE" id="PS51900">
    <property type="entry name" value="CB"/>
    <property type="match status" value="1"/>
</dbReference>
<dbReference type="PANTHER" id="PTHR30349:SF92">
    <property type="entry name" value="SITE-SPECIFIC RECOMBINASE"/>
    <property type="match status" value="1"/>
</dbReference>
<dbReference type="InterPro" id="IPR011010">
    <property type="entry name" value="DNA_brk_join_enz"/>
</dbReference>
<dbReference type="InterPro" id="IPR010998">
    <property type="entry name" value="Integrase_recombinase_N"/>
</dbReference>
<dbReference type="AlphaFoldDB" id="M0MJB8"/>
<dbReference type="STRING" id="1227455.C449_09229"/>
<dbReference type="CDD" id="cd00397">
    <property type="entry name" value="DNA_BRE_C"/>
    <property type="match status" value="1"/>
</dbReference>
<evidence type="ECO:0000256" key="4">
    <source>
        <dbReference type="PROSITE-ProRule" id="PRU01248"/>
    </source>
</evidence>
<dbReference type="PATRIC" id="fig|1227455.4.peg.1889"/>
<evidence type="ECO:0000256" key="2">
    <source>
        <dbReference type="ARBA" id="ARBA00023125"/>
    </source>
</evidence>
<dbReference type="InterPro" id="IPR044068">
    <property type="entry name" value="CB"/>
</dbReference>
<dbReference type="SUPFAM" id="SSF56349">
    <property type="entry name" value="DNA breaking-rejoining enzymes"/>
    <property type="match status" value="1"/>
</dbReference>
<dbReference type="InterPro" id="IPR004107">
    <property type="entry name" value="Integrase_SAM-like_N"/>
</dbReference>
<accession>M0MJB8</accession>
<dbReference type="Pfam" id="PF02899">
    <property type="entry name" value="Phage_int_SAM_1"/>
    <property type="match status" value="1"/>
</dbReference>
<dbReference type="Proteomes" id="UP000011669">
    <property type="component" value="Unassembled WGS sequence"/>
</dbReference>
<dbReference type="InterPro" id="IPR050090">
    <property type="entry name" value="Tyrosine_recombinase_XerCD"/>
</dbReference>
<dbReference type="RefSeq" id="WP_006077699.1">
    <property type="nucleotide sequence ID" value="NZ_AOMD01000021.1"/>
</dbReference>
<dbReference type="PANTHER" id="PTHR30349">
    <property type="entry name" value="PHAGE INTEGRASE-RELATED"/>
    <property type="match status" value="1"/>
</dbReference>
<dbReference type="Gene3D" id="1.10.150.130">
    <property type="match status" value="1"/>
</dbReference>
<dbReference type="GO" id="GO:0006310">
    <property type="term" value="P:DNA recombination"/>
    <property type="evidence" value="ECO:0007669"/>
    <property type="project" value="UniProtKB-KW"/>
</dbReference>
<sequence>MSMAIEATGVDDPIGYFLQDLEYHGRSERTQEAYERVLRRFETFLADPDRCPGGPFTPAEAGRRECMAWIHSIRAEHRQSTVATYASYLHRFYTYMIQVEVFESNPMALVVEEMDETIEKDPQRRDISVSEMRRFVDEIVHPLDRAVIVSLLKTGMRVGELCNLDLRDLAIDDEDLETAYTLGGRGQLNGRVGSIYVANDVNRGDSINGERRRAANKRRRATILPVDDELHGTLRRWLAVRPDAVSDAEPLFLSTRDDWGQRLTPPMVRSIVSKYARAMDWYHTGGDATENVTPHYFRHFFTTHLRDRTGDRGIVKYLRGDVAGDIIDTYTHNWGNRVREVYEENIYQLV</sequence>
<keyword evidence="2 4" id="KW-0238">DNA-binding</keyword>
<proteinExistence type="predicted"/>
<comment type="caution">
    <text evidence="7">The sequence shown here is derived from an EMBL/GenBank/DDBJ whole genome shotgun (WGS) entry which is preliminary data.</text>
</comment>
<dbReference type="Pfam" id="PF00589">
    <property type="entry name" value="Phage_integrase"/>
    <property type="match status" value="1"/>
</dbReference>
<keyword evidence="3" id="KW-0233">DNA recombination</keyword>
<dbReference type="GO" id="GO:0015074">
    <property type="term" value="P:DNA integration"/>
    <property type="evidence" value="ECO:0007669"/>
    <property type="project" value="UniProtKB-KW"/>
</dbReference>
<evidence type="ECO:0000256" key="1">
    <source>
        <dbReference type="ARBA" id="ARBA00022908"/>
    </source>
</evidence>
<keyword evidence="8" id="KW-1185">Reference proteome</keyword>
<feature type="domain" description="Core-binding (CB)" evidence="6">
    <location>
        <begin position="8"/>
        <end position="97"/>
    </location>
</feature>
<dbReference type="GO" id="GO:0003677">
    <property type="term" value="F:DNA binding"/>
    <property type="evidence" value="ECO:0007669"/>
    <property type="project" value="UniProtKB-UniRule"/>
</dbReference>
<dbReference type="InterPro" id="IPR002104">
    <property type="entry name" value="Integrase_catalytic"/>
</dbReference>
<evidence type="ECO:0000256" key="3">
    <source>
        <dbReference type="ARBA" id="ARBA00023172"/>
    </source>
</evidence>
<dbReference type="PROSITE" id="PS51898">
    <property type="entry name" value="TYR_RECOMBINASE"/>
    <property type="match status" value="1"/>
</dbReference>
<dbReference type="InParanoid" id="M0MJB8"/>
<name>M0MJB8_9EURY</name>
<evidence type="ECO:0000313" key="7">
    <source>
        <dbReference type="EMBL" id="EMA44829.1"/>
    </source>
</evidence>
<protein>
    <submittedName>
        <fullName evidence="7">Integrase family protein</fullName>
    </submittedName>
</protein>
<dbReference type="Gene3D" id="1.10.443.10">
    <property type="entry name" value="Intergrase catalytic core"/>
    <property type="match status" value="1"/>
</dbReference>
<gene>
    <name evidence="7" type="ORF">C449_09229</name>
</gene>
<organism evidence="7 8">
    <name type="scientific">Halococcus saccharolyticus DSM 5350</name>
    <dbReference type="NCBI Taxonomy" id="1227455"/>
    <lineage>
        <taxon>Archaea</taxon>
        <taxon>Methanobacteriati</taxon>
        <taxon>Methanobacteriota</taxon>
        <taxon>Stenosarchaea group</taxon>
        <taxon>Halobacteria</taxon>
        <taxon>Halobacteriales</taxon>
        <taxon>Halococcaceae</taxon>
        <taxon>Halococcus</taxon>
    </lineage>
</organism>